<evidence type="ECO:0000313" key="6">
    <source>
        <dbReference type="Proteomes" id="UP000237000"/>
    </source>
</evidence>
<evidence type="ECO:0000259" key="4">
    <source>
        <dbReference type="Pfam" id="PF18052"/>
    </source>
</evidence>
<comment type="caution">
    <text evidence="5">The sequence shown here is derived from an EMBL/GenBank/DDBJ whole genome shotgun (WGS) entry which is preliminary data.</text>
</comment>
<accession>A0A2P5E6V7</accession>
<feature type="domain" description="Disease resistance N-terminal" evidence="4">
    <location>
        <begin position="11"/>
        <end position="56"/>
    </location>
</feature>
<evidence type="ECO:0000313" key="5">
    <source>
        <dbReference type="EMBL" id="PON81282.1"/>
    </source>
</evidence>
<dbReference type="GO" id="GO:0000166">
    <property type="term" value="F:nucleotide binding"/>
    <property type="evidence" value="ECO:0007669"/>
    <property type="project" value="UniProtKB-KW"/>
</dbReference>
<keyword evidence="6" id="KW-1185">Reference proteome</keyword>
<reference evidence="6" key="1">
    <citation type="submission" date="2016-06" db="EMBL/GenBank/DDBJ databases">
        <title>Parallel loss of symbiosis genes in relatives of nitrogen-fixing non-legume Parasponia.</title>
        <authorList>
            <person name="Van Velzen R."/>
            <person name="Holmer R."/>
            <person name="Bu F."/>
            <person name="Rutten L."/>
            <person name="Van Zeijl A."/>
            <person name="Liu W."/>
            <person name="Santuari L."/>
            <person name="Cao Q."/>
            <person name="Sharma T."/>
            <person name="Shen D."/>
            <person name="Roswanjaya Y."/>
            <person name="Wardhani T."/>
            <person name="Kalhor M.S."/>
            <person name="Jansen J."/>
            <person name="Van den Hoogen J."/>
            <person name="Gungor B."/>
            <person name="Hartog M."/>
            <person name="Hontelez J."/>
            <person name="Verver J."/>
            <person name="Yang W.-C."/>
            <person name="Schijlen E."/>
            <person name="Repin R."/>
            <person name="Schilthuizen M."/>
            <person name="Schranz E."/>
            <person name="Heidstra R."/>
            <person name="Miyata K."/>
            <person name="Fedorova E."/>
            <person name="Kohlen W."/>
            <person name="Bisseling T."/>
            <person name="Smit S."/>
            <person name="Geurts R."/>
        </authorList>
    </citation>
    <scope>NUCLEOTIDE SEQUENCE [LARGE SCALE GENOMIC DNA]</scope>
    <source>
        <strain evidence="6">cv. RG33-2</strain>
    </source>
</reference>
<evidence type="ECO:0000256" key="2">
    <source>
        <dbReference type="ARBA" id="ARBA00022741"/>
    </source>
</evidence>
<proteinExistence type="predicted"/>
<keyword evidence="3" id="KW-0611">Plant defense</keyword>
<dbReference type="OrthoDB" id="911770at2759"/>
<dbReference type="InterPro" id="IPR041118">
    <property type="entry name" value="Rx_N"/>
</dbReference>
<dbReference type="Proteomes" id="UP000237000">
    <property type="component" value="Unassembled WGS sequence"/>
</dbReference>
<sequence length="154" mass="17317">MAETFLSPVIESLMQGQTDRGELSDAVRIWVKQLREEADHIEDVIDEYRWHVAQSTTDKRGFVGFLSKIGRRIKALKSRYPISSQICNINESLKRIKDTGQGYGLSQSLGLQGSTSKTPYVDELDTRFGSLFVAEDDEYVGCTFGSRVAKKLFG</sequence>
<keyword evidence="1" id="KW-0677">Repeat</keyword>
<gene>
    <name evidence="5" type="ORF">TorRG33x02_229140</name>
</gene>
<dbReference type="AlphaFoldDB" id="A0A2P5E6V7"/>
<evidence type="ECO:0000256" key="1">
    <source>
        <dbReference type="ARBA" id="ARBA00022737"/>
    </source>
</evidence>
<dbReference type="Pfam" id="PF18052">
    <property type="entry name" value="Rx_N"/>
    <property type="match status" value="1"/>
</dbReference>
<keyword evidence="2" id="KW-0547">Nucleotide-binding</keyword>
<protein>
    <recommendedName>
        <fullName evidence="4">Disease resistance N-terminal domain-containing protein</fullName>
    </recommendedName>
</protein>
<organism evidence="5 6">
    <name type="scientific">Trema orientale</name>
    <name type="common">Charcoal tree</name>
    <name type="synonym">Celtis orientalis</name>
    <dbReference type="NCBI Taxonomy" id="63057"/>
    <lineage>
        <taxon>Eukaryota</taxon>
        <taxon>Viridiplantae</taxon>
        <taxon>Streptophyta</taxon>
        <taxon>Embryophyta</taxon>
        <taxon>Tracheophyta</taxon>
        <taxon>Spermatophyta</taxon>
        <taxon>Magnoliopsida</taxon>
        <taxon>eudicotyledons</taxon>
        <taxon>Gunneridae</taxon>
        <taxon>Pentapetalae</taxon>
        <taxon>rosids</taxon>
        <taxon>fabids</taxon>
        <taxon>Rosales</taxon>
        <taxon>Cannabaceae</taxon>
        <taxon>Trema</taxon>
    </lineage>
</organism>
<dbReference type="GO" id="GO:0006952">
    <property type="term" value="P:defense response"/>
    <property type="evidence" value="ECO:0007669"/>
    <property type="project" value="UniProtKB-KW"/>
</dbReference>
<dbReference type="InParanoid" id="A0A2P5E6V7"/>
<evidence type="ECO:0000256" key="3">
    <source>
        <dbReference type="ARBA" id="ARBA00022821"/>
    </source>
</evidence>
<name>A0A2P5E6V7_TREOI</name>
<dbReference type="Gene3D" id="1.20.5.4130">
    <property type="match status" value="1"/>
</dbReference>
<dbReference type="EMBL" id="JXTC01000220">
    <property type="protein sequence ID" value="PON81282.1"/>
    <property type="molecule type" value="Genomic_DNA"/>
</dbReference>